<protein>
    <submittedName>
        <fullName evidence="3">Gfo/Idh/MocA family protein</fullName>
    </submittedName>
</protein>
<dbReference type="Pfam" id="PF22685">
    <property type="entry name" value="Gal80p_C-like"/>
    <property type="match status" value="1"/>
</dbReference>
<dbReference type="InterPro" id="IPR036291">
    <property type="entry name" value="NAD(P)-bd_dom_sf"/>
</dbReference>
<name>A0ABW2H624_9ACTN</name>
<evidence type="ECO:0000259" key="1">
    <source>
        <dbReference type="Pfam" id="PF01408"/>
    </source>
</evidence>
<dbReference type="SUPFAM" id="SSF51735">
    <property type="entry name" value="NAD(P)-binding Rossmann-fold domains"/>
    <property type="match status" value="1"/>
</dbReference>
<dbReference type="Proteomes" id="UP001596392">
    <property type="component" value="Unassembled WGS sequence"/>
</dbReference>
<evidence type="ECO:0000259" key="2">
    <source>
        <dbReference type="Pfam" id="PF22685"/>
    </source>
</evidence>
<dbReference type="PANTHER" id="PTHR43708">
    <property type="entry name" value="CONSERVED EXPRESSED OXIDOREDUCTASE (EUROFUNG)"/>
    <property type="match status" value="1"/>
</dbReference>
<dbReference type="InterPro" id="IPR000683">
    <property type="entry name" value="Gfo/Idh/MocA-like_OxRdtase_N"/>
</dbReference>
<dbReference type="InterPro" id="IPR051317">
    <property type="entry name" value="Gfo/Idh/MocA_oxidoreduct"/>
</dbReference>
<proteinExistence type="predicted"/>
<accession>A0ABW2H624</accession>
<evidence type="ECO:0000313" key="3">
    <source>
        <dbReference type="EMBL" id="MFC7246034.1"/>
    </source>
</evidence>
<dbReference type="SUPFAM" id="SSF55347">
    <property type="entry name" value="Glyceraldehyde-3-phosphate dehydrogenase-like, C-terminal domain"/>
    <property type="match status" value="1"/>
</dbReference>
<reference evidence="4" key="1">
    <citation type="journal article" date="2019" name="Int. J. Syst. Evol. Microbiol.">
        <title>The Global Catalogue of Microorganisms (GCM) 10K type strain sequencing project: providing services to taxonomists for standard genome sequencing and annotation.</title>
        <authorList>
            <consortium name="The Broad Institute Genomics Platform"/>
            <consortium name="The Broad Institute Genome Sequencing Center for Infectious Disease"/>
            <person name="Wu L."/>
            <person name="Ma J."/>
        </authorList>
    </citation>
    <scope>NUCLEOTIDE SEQUENCE [LARGE SCALE GENOMIC DNA]</scope>
    <source>
        <strain evidence="4">CGMCC 1.9106</strain>
    </source>
</reference>
<dbReference type="PANTHER" id="PTHR43708:SF1">
    <property type="entry name" value="GALACTOSE_LACTOSE METABOLISM REGULATORY PROTEIN GAL80"/>
    <property type="match status" value="1"/>
</dbReference>
<feature type="domain" description="Gfo/Idh/MocA-like oxidoreductase N-terminal" evidence="1">
    <location>
        <begin position="6"/>
        <end position="122"/>
    </location>
</feature>
<dbReference type="Gene3D" id="3.40.50.720">
    <property type="entry name" value="NAD(P)-binding Rossmann-like Domain"/>
    <property type="match status" value="1"/>
</dbReference>
<feature type="domain" description="Gal80p-like C-terminal" evidence="2">
    <location>
        <begin position="129"/>
        <end position="269"/>
    </location>
</feature>
<comment type="caution">
    <text evidence="3">The sequence shown here is derived from an EMBL/GenBank/DDBJ whole genome shotgun (WGS) entry which is preliminary data.</text>
</comment>
<dbReference type="Gene3D" id="3.30.360.10">
    <property type="entry name" value="Dihydrodipicolinate Reductase, domain 2"/>
    <property type="match status" value="1"/>
</dbReference>
<gene>
    <name evidence="3" type="ORF">ACFQO7_26450</name>
</gene>
<dbReference type="Pfam" id="PF01408">
    <property type="entry name" value="GFO_IDH_MocA"/>
    <property type="match status" value="1"/>
</dbReference>
<dbReference type="RefSeq" id="WP_376808903.1">
    <property type="nucleotide sequence ID" value="NZ_JBHTAC010000033.1"/>
</dbReference>
<keyword evidence="4" id="KW-1185">Reference proteome</keyword>
<evidence type="ECO:0000313" key="4">
    <source>
        <dbReference type="Proteomes" id="UP001596392"/>
    </source>
</evidence>
<dbReference type="InterPro" id="IPR055080">
    <property type="entry name" value="Gal80p-like_C"/>
</dbReference>
<sequence length="364" mass="38344">MNPTGVGIIGPGSWASISHVPVIAASPAFELRAVSTSRRSSAEAASARYGVPGFDDARDLIARPDVDLVVVAAQVTQHLEVISAALRAGKAVYSEWPLGNGLAEAEQLAELARTSGLRTVVGLQGRYAPQVQHARDLIHQGYLGRVLGTTMVGSGMVWGAEVASHSQAYWFDDSKGANTLTSATMHALDPFHHVLGELDTASANLVVGRREATVTEDGSRIAVTAPDQVAIIGTLASGAAASVFYRGGTSRGDNFRWEINGTDGDLVLTAAWGNMQVAQLALSGGRGTDTTVAPIEIPAAYTDDVPADLAPTPAANVARLYDQLARDIAEGTRTVPDFEHALRRHRFIEAMRRSSADGTAQRLS</sequence>
<dbReference type="EMBL" id="JBHTAC010000033">
    <property type="protein sequence ID" value="MFC7246034.1"/>
    <property type="molecule type" value="Genomic_DNA"/>
</dbReference>
<organism evidence="3 4">
    <name type="scientific">Catellatospora aurea</name>
    <dbReference type="NCBI Taxonomy" id="1337874"/>
    <lineage>
        <taxon>Bacteria</taxon>
        <taxon>Bacillati</taxon>
        <taxon>Actinomycetota</taxon>
        <taxon>Actinomycetes</taxon>
        <taxon>Micromonosporales</taxon>
        <taxon>Micromonosporaceae</taxon>
        <taxon>Catellatospora</taxon>
    </lineage>
</organism>